<protein>
    <submittedName>
        <fullName evidence="1">Uncharacterized protein</fullName>
    </submittedName>
</protein>
<evidence type="ECO:0000313" key="1">
    <source>
        <dbReference type="EMBL" id="CAG9782389.1"/>
    </source>
</evidence>
<keyword evidence="2" id="KW-1185">Reference proteome</keyword>
<dbReference type="OrthoDB" id="445152at2759"/>
<proteinExistence type="predicted"/>
<reference evidence="1" key="1">
    <citation type="submission" date="2021-12" db="EMBL/GenBank/DDBJ databases">
        <authorList>
            <person name="King R."/>
        </authorList>
    </citation>
    <scope>NUCLEOTIDE SEQUENCE</scope>
</reference>
<organism evidence="1 2">
    <name type="scientific">Diatraea saccharalis</name>
    <name type="common">sugarcane borer</name>
    <dbReference type="NCBI Taxonomy" id="40085"/>
    <lineage>
        <taxon>Eukaryota</taxon>
        <taxon>Metazoa</taxon>
        <taxon>Ecdysozoa</taxon>
        <taxon>Arthropoda</taxon>
        <taxon>Hexapoda</taxon>
        <taxon>Insecta</taxon>
        <taxon>Pterygota</taxon>
        <taxon>Neoptera</taxon>
        <taxon>Endopterygota</taxon>
        <taxon>Lepidoptera</taxon>
        <taxon>Glossata</taxon>
        <taxon>Ditrysia</taxon>
        <taxon>Pyraloidea</taxon>
        <taxon>Crambidae</taxon>
        <taxon>Crambinae</taxon>
        <taxon>Diatraea</taxon>
    </lineage>
</organism>
<accession>A0A9N9QT29</accession>
<reference evidence="1" key="2">
    <citation type="submission" date="2022-10" db="EMBL/GenBank/DDBJ databases">
        <authorList>
            <consortium name="ENA_rothamsted_submissions"/>
            <consortium name="culmorum"/>
            <person name="King R."/>
        </authorList>
    </citation>
    <scope>NUCLEOTIDE SEQUENCE</scope>
</reference>
<sequence length="111" mass="12461">MSGELEAESVGRSVMCAADAEMALKIKFTTHDTGWSGDIPLKECPKENVPWLVKVPSEGDLPYNSVWCRVVRARSDGRILAAIWPLYVLYSHVPHDTDVSNIFTFLYMNIC</sequence>
<gene>
    <name evidence="1" type="ORF">DIATSA_LOCUS649</name>
</gene>
<dbReference type="AlphaFoldDB" id="A0A9N9QT29"/>
<dbReference type="Proteomes" id="UP001153714">
    <property type="component" value="Chromosome 1"/>
</dbReference>
<dbReference type="EMBL" id="OU893332">
    <property type="protein sequence ID" value="CAG9782389.1"/>
    <property type="molecule type" value="Genomic_DNA"/>
</dbReference>
<name>A0A9N9QT29_9NEOP</name>
<evidence type="ECO:0000313" key="2">
    <source>
        <dbReference type="Proteomes" id="UP001153714"/>
    </source>
</evidence>